<feature type="compositionally biased region" description="Polar residues" evidence="1">
    <location>
        <begin position="130"/>
        <end position="142"/>
    </location>
</feature>
<evidence type="ECO:0000313" key="4">
    <source>
        <dbReference type="Proteomes" id="UP000249577"/>
    </source>
</evidence>
<dbReference type="AlphaFoldDB" id="A0A2W5KPY3"/>
<dbReference type="Pfam" id="PF05036">
    <property type="entry name" value="SPOR"/>
    <property type="match status" value="1"/>
</dbReference>
<reference evidence="3 4" key="1">
    <citation type="submission" date="2017-08" db="EMBL/GenBank/DDBJ databases">
        <title>Infants hospitalized years apart are colonized by the same room-sourced microbial strains.</title>
        <authorList>
            <person name="Brooks B."/>
            <person name="Olm M.R."/>
            <person name="Firek B.A."/>
            <person name="Baker R."/>
            <person name="Thomas B.C."/>
            <person name="Morowitz M.J."/>
            <person name="Banfield J.F."/>
        </authorList>
    </citation>
    <scope>NUCLEOTIDE SEQUENCE [LARGE SCALE GENOMIC DNA]</scope>
    <source>
        <strain evidence="3">S2_005_003_R2_43</strain>
    </source>
</reference>
<protein>
    <recommendedName>
        <fullName evidence="2">SPOR domain-containing protein</fullName>
    </recommendedName>
</protein>
<accession>A0A2W5KPY3</accession>
<dbReference type="InterPro" id="IPR007730">
    <property type="entry name" value="SPOR-like_dom"/>
</dbReference>
<evidence type="ECO:0000256" key="1">
    <source>
        <dbReference type="SAM" id="MobiDB-lite"/>
    </source>
</evidence>
<dbReference type="GO" id="GO:0042834">
    <property type="term" value="F:peptidoglycan binding"/>
    <property type="evidence" value="ECO:0007669"/>
    <property type="project" value="InterPro"/>
</dbReference>
<feature type="region of interest" description="Disordered" evidence="1">
    <location>
        <begin position="130"/>
        <end position="155"/>
    </location>
</feature>
<feature type="domain" description="SPOR" evidence="2">
    <location>
        <begin position="154"/>
        <end position="238"/>
    </location>
</feature>
<comment type="caution">
    <text evidence="3">The sequence shown here is derived from an EMBL/GenBank/DDBJ whole genome shotgun (WGS) entry which is preliminary data.</text>
</comment>
<evidence type="ECO:0000259" key="2">
    <source>
        <dbReference type="PROSITE" id="PS51724"/>
    </source>
</evidence>
<sequence length="245" mass="26345">MRKARDSGLSRRALQWAVGARRSRLSYRLSRSRFLERRVNRSPYEEEVEVPTLSPATPAVVWGALMAVALIGAGATVVRSHQVAKEERLISASSDASLQRDVARLVGERDALAGRLASLERSFGAMKFASQASSAPETTGSVGRSKPAPWTEGRTDAKGFGLMLGPDASYDAIRRRWTALSARYPQQLGKLSPRAQRSAEAPNVFDLVAGPFATRAEADRACAALADEGLACDTTTYAGDPLGRP</sequence>
<gene>
    <name evidence="3" type="ORF">DI565_05230</name>
</gene>
<dbReference type="PROSITE" id="PS51724">
    <property type="entry name" value="SPOR"/>
    <property type="match status" value="1"/>
</dbReference>
<proteinExistence type="predicted"/>
<dbReference type="Proteomes" id="UP000249577">
    <property type="component" value="Unassembled WGS sequence"/>
</dbReference>
<dbReference type="EMBL" id="QFPN01000002">
    <property type="protein sequence ID" value="PZQ18109.1"/>
    <property type="molecule type" value="Genomic_DNA"/>
</dbReference>
<organism evidence="3 4">
    <name type="scientific">Ancylobacter novellus</name>
    <name type="common">Thiobacillus novellus</name>
    <dbReference type="NCBI Taxonomy" id="921"/>
    <lineage>
        <taxon>Bacteria</taxon>
        <taxon>Pseudomonadati</taxon>
        <taxon>Pseudomonadota</taxon>
        <taxon>Alphaproteobacteria</taxon>
        <taxon>Hyphomicrobiales</taxon>
        <taxon>Xanthobacteraceae</taxon>
        <taxon>Ancylobacter</taxon>
    </lineage>
</organism>
<evidence type="ECO:0000313" key="3">
    <source>
        <dbReference type="EMBL" id="PZQ18109.1"/>
    </source>
</evidence>
<name>A0A2W5KPY3_ANCNO</name>